<accession>A0A7Y0GAK9</accession>
<feature type="compositionally biased region" description="Polar residues" evidence="1">
    <location>
        <begin position="1"/>
        <end position="14"/>
    </location>
</feature>
<proteinExistence type="predicted"/>
<comment type="caution">
    <text evidence="2">The sequence shown here is derived from an EMBL/GenBank/DDBJ whole genome shotgun (WGS) entry which is preliminary data.</text>
</comment>
<evidence type="ECO:0000313" key="2">
    <source>
        <dbReference type="EMBL" id="NML95180.1"/>
    </source>
</evidence>
<organism evidence="2 3">
    <name type="scientific">Novosphingobium olei</name>
    <dbReference type="NCBI Taxonomy" id="2728851"/>
    <lineage>
        <taxon>Bacteria</taxon>
        <taxon>Pseudomonadati</taxon>
        <taxon>Pseudomonadota</taxon>
        <taxon>Alphaproteobacteria</taxon>
        <taxon>Sphingomonadales</taxon>
        <taxon>Sphingomonadaceae</taxon>
        <taxon>Novosphingobium</taxon>
    </lineage>
</organism>
<dbReference type="Proteomes" id="UP000583556">
    <property type="component" value="Unassembled WGS sequence"/>
</dbReference>
<feature type="compositionally biased region" description="Basic and acidic residues" evidence="1">
    <location>
        <begin position="18"/>
        <end position="31"/>
    </location>
</feature>
<dbReference type="RefSeq" id="WP_169494394.1">
    <property type="nucleotide sequence ID" value="NZ_AP029021.1"/>
</dbReference>
<feature type="compositionally biased region" description="Acidic residues" evidence="1">
    <location>
        <begin position="101"/>
        <end position="116"/>
    </location>
</feature>
<name>A0A7Y0GAK9_9SPHN</name>
<feature type="compositionally biased region" description="Basic and acidic residues" evidence="1">
    <location>
        <begin position="91"/>
        <end position="100"/>
    </location>
</feature>
<dbReference type="AlphaFoldDB" id="A0A7Y0GAK9"/>
<sequence>MSGNKPIDTASNDAGENFDERDLAPEAHNAEQDDEQAQAQTLADEAIGRATSVFGENDESDRARGGLGDEPGSDTPDLVDHMKQMVTSGRIDMDAFRGERSDDDEEAMYGEQGIDDDTPRGAE</sequence>
<reference evidence="2 3" key="1">
    <citation type="submission" date="2020-04" db="EMBL/GenBank/DDBJ databases">
        <title>Novosphingobium sp. TW-4 isolated from soil.</title>
        <authorList>
            <person name="Dahal R.H."/>
            <person name="Chaudhary D.K."/>
        </authorList>
    </citation>
    <scope>NUCLEOTIDE SEQUENCE [LARGE SCALE GENOMIC DNA]</scope>
    <source>
        <strain evidence="2 3">TW-4</strain>
    </source>
</reference>
<protein>
    <submittedName>
        <fullName evidence="2">Uncharacterized protein</fullName>
    </submittedName>
</protein>
<evidence type="ECO:0000313" key="3">
    <source>
        <dbReference type="Proteomes" id="UP000583556"/>
    </source>
</evidence>
<feature type="region of interest" description="Disordered" evidence="1">
    <location>
        <begin position="1"/>
        <end position="123"/>
    </location>
</feature>
<evidence type="ECO:0000256" key="1">
    <source>
        <dbReference type="SAM" id="MobiDB-lite"/>
    </source>
</evidence>
<dbReference type="EMBL" id="JABBGM010000008">
    <property type="protein sequence ID" value="NML95180.1"/>
    <property type="molecule type" value="Genomic_DNA"/>
</dbReference>
<gene>
    <name evidence="2" type="ORF">HHL27_16015</name>
</gene>
<keyword evidence="3" id="KW-1185">Reference proteome</keyword>